<reference evidence="2 3" key="1">
    <citation type="submission" date="2018-11" db="EMBL/GenBank/DDBJ databases">
        <title>Genome assembly of Steccherinum ochraceum LE-BIN_3174, the white-rot fungus of the Steccherinaceae family (The Residual Polyporoid clade, Polyporales, Basidiomycota).</title>
        <authorList>
            <person name="Fedorova T.V."/>
            <person name="Glazunova O.A."/>
            <person name="Landesman E.O."/>
            <person name="Moiseenko K.V."/>
            <person name="Psurtseva N.V."/>
            <person name="Savinova O.S."/>
            <person name="Shakhova N.V."/>
            <person name="Tyazhelova T.V."/>
            <person name="Vasina D.V."/>
        </authorList>
    </citation>
    <scope>NUCLEOTIDE SEQUENCE [LARGE SCALE GENOMIC DNA]</scope>
    <source>
        <strain evidence="2 3">LE-BIN_3174</strain>
    </source>
</reference>
<protein>
    <recommendedName>
        <fullName evidence="4">EF-hand domain-containing protein</fullName>
    </recommendedName>
</protein>
<feature type="compositionally biased region" description="Acidic residues" evidence="1">
    <location>
        <begin position="252"/>
        <end position="269"/>
    </location>
</feature>
<dbReference type="AlphaFoldDB" id="A0A4R0RIK0"/>
<evidence type="ECO:0000313" key="2">
    <source>
        <dbReference type="EMBL" id="TCD66623.1"/>
    </source>
</evidence>
<dbReference type="Gene3D" id="1.10.238.10">
    <property type="entry name" value="EF-hand"/>
    <property type="match status" value="1"/>
</dbReference>
<feature type="compositionally biased region" description="Acidic residues" evidence="1">
    <location>
        <begin position="207"/>
        <end position="217"/>
    </location>
</feature>
<gene>
    <name evidence="2" type="ORF">EIP91_001133</name>
</gene>
<evidence type="ECO:0008006" key="4">
    <source>
        <dbReference type="Google" id="ProtNLM"/>
    </source>
</evidence>
<dbReference type="Proteomes" id="UP000292702">
    <property type="component" value="Unassembled WGS sequence"/>
</dbReference>
<dbReference type="OrthoDB" id="2530165at2759"/>
<name>A0A4R0RIK0_9APHY</name>
<evidence type="ECO:0000313" key="3">
    <source>
        <dbReference type="Proteomes" id="UP000292702"/>
    </source>
</evidence>
<organism evidence="2 3">
    <name type="scientific">Steccherinum ochraceum</name>
    <dbReference type="NCBI Taxonomy" id="92696"/>
    <lineage>
        <taxon>Eukaryota</taxon>
        <taxon>Fungi</taxon>
        <taxon>Dikarya</taxon>
        <taxon>Basidiomycota</taxon>
        <taxon>Agaricomycotina</taxon>
        <taxon>Agaricomycetes</taxon>
        <taxon>Polyporales</taxon>
        <taxon>Steccherinaceae</taxon>
        <taxon>Steccherinum</taxon>
    </lineage>
</organism>
<feature type="compositionally biased region" description="Basic and acidic residues" evidence="1">
    <location>
        <begin position="218"/>
        <end position="233"/>
    </location>
</feature>
<keyword evidence="3" id="KW-1185">Reference proteome</keyword>
<evidence type="ECO:0000256" key="1">
    <source>
        <dbReference type="SAM" id="MobiDB-lite"/>
    </source>
</evidence>
<sequence length="388" mass="42560">MVAKFDLHLNFAVHDHDLSHLHRRAFNHCAILTMSNRDVDAAFALLPRHLRDRIDSAFDTAIAQASGFDGPSSKKPRLSSEYSGGGFMPSTGIASGSTAAGGFLVDDPQPGGFVVDETQAGGFVVNSGSDDGREAEEQERVSKMPFSLLPAALQLLDLQPDDEDVLGVFRNAASGWDNKDASASPSELFVDRRDWRAVCTALLEPAASEDDDDDDGDNREKDVEMDDATRQADEESSSGSGDEYREPADLSDLTDFDDENNDSEDDEYQEASARKGKGKQAETRGRRRAAVLSDSDDDAQPKQVNKAITPRQRTECRRTYALFFPDVADKDLDSQRLMIRDITRAAKLLKEKITAEEIVEMLEAFSTSADKSMSLGDFEKMMIAAKLA</sequence>
<comment type="caution">
    <text evidence="2">The sequence shown here is derived from an EMBL/GenBank/DDBJ whole genome shotgun (WGS) entry which is preliminary data.</text>
</comment>
<proteinExistence type="predicted"/>
<accession>A0A4R0RIK0</accession>
<feature type="region of interest" description="Disordered" evidence="1">
    <location>
        <begin position="203"/>
        <end position="308"/>
    </location>
</feature>
<dbReference type="EMBL" id="RWJN01000128">
    <property type="protein sequence ID" value="TCD66623.1"/>
    <property type="molecule type" value="Genomic_DNA"/>
</dbReference>